<dbReference type="Gene3D" id="3.40.50.2300">
    <property type="match status" value="1"/>
</dbReference>
<dbReference type="Pfam" id="PF00072">
    <property type="entry name" value="Response_reg"/>
    <property type="match status" value="1"/>
</dbReference>
<dbReference type="PANTHER" id="PTHR45339">
    <property type="entry name" value="HYBRID SIGNAL TRANSDUCTION HISTIDINE KINASE J"/>
    <property type="match status" value="1"/>
</dbReference>
<feature type="modified residue" description="4-aspartylphosphate" evidence="3">
    <location>
        <position position="52"/>
    </location>
</feature>
<keyword evidence="1 3" id="KW-0597">Phosphoprotein</keyword>
<protein>
    <recommendedName>
        <fullName evidence="4">Response regulatory domain-containing protein</fullName>
    </recommendedName>
</protein>
<proteinExistence type="predicted"/>
<keyword evidence="6" id="KW-1185">Reference proteome</keyword>
<sequence>MKVLVVDDQDVNRMLPCVILRKLGVAVEEAASGQDALQKVAEHPEISHILLDVSMPDMSGTEVCQTLRSQPGGEQLHIVAYTAHAFSNEKARIMEAGFSELLIKPINREVLIRALGIA</sequence>
<dbReference type="InterPro" id="IPR011006">
    <property type="entry name" value="CheY-like_superfamily"/>
</dbReference>
<evidence type="ECO:0000256" key="3">
    <source>
        <dbReference type="PROSITE-ProRule" id="PRU00169"/>
    </source>
</evidence>
<dbReference type="PANTHER" id="PTHR45339:SF1">
    <property type="entry name" value="HYBRID SIGNAL TRANSDUCTION HISTIDINE KINASE J"/>
    <property type="match status" value="1"/>
</dbReference>
<dbReference type="SUPFAM" id="SSF52172">
    <property type="entry name" value="CheY-like"/>
    <property type="match status" value="1"/>
</dbReference>
<evidence type="ECO:0000259" key="4">
    <source>
        <dbReference type="PROSITE" id="PS50110"/>
    </source>
</evidence>
<accession>A0A5C1E7A9</accession>
<dbReference type="RefSeq" id="WP_149425264.1">
    <property type="nucleotide sequence ID" value="NZ_CP022579.1"/>
</dbReference>
<dbReference type="AlphaFoldDB" id="A0A5C1E7A9"/>
<gene>
    <name evidence="5" type="ORF">OTERR_13560</name>
</gene>
<evidence type="ECO:0000256" key="2">
    <source>
        <dbReference type="ARBA" id="ARBA00023012"/>
    </source>
</evidence>
<dbReference type="SMART" id="SM00448">
    <property type="entry name" value="REC"/>
    <property type="match status" value="1"/>
</dbReference>
<evidence type="ECO:0000256" key="1">
    <source>
        <dbReference type="ARBA" id="ARBA00022553"/>
    </source>
</evidence>
<dbReference type="KEGG" id="otr:OTERR_13560"/>
<name>A0A5C1E7A9_9RHOO</name>
<keyword evidence="2" id="KW-0902">Two-component regulatory system</keyword>
<organism evidence="5 6">
    <name type="scientific">Oryzomicrobium terrae</name>
    <dbReference type="NCBI Taxonomy" id="1735038"/>
    <lineage>
        <taxon>Bacteria</taxon>
        <taxon>Pseudomonadati</taxon>
        <taxon>Pseudomonadota</taxon>
        <taxon>Betaproteobacteria</taxon>
        <taxon>Rhodocyclales</taxon>
        <taxon>Rhodocyclaceae</taxon>
        <taxon>Oryzomicrobium</taxon>
    </lineage>
</organism>
<reference evidence="5 6" key="1">
    <citation type="submission" date="2017-07" db="EMBL/GenBank/DDBJ databases">
        <title>Complete genome sequence of Oryzomicrobium terrae TPP412.</title>
        <authorList>
            <person name="Chiu L.-W."/>
            <person name="Lo K.-J."/>
            <person name="Tsai Y.-M."/>
            <person name="Lin S.-S."/>
            <person name="Kuo C.-H."/>
            <person name="Liu C.-T."/>
        </authorList>
    </citation>
    <scope>NUCLEOTIDE SEQUENCE [LARGE SCALE GENOMIC DNA]</scope>
    <source>
        <strain evidence="5 6">TPP412</strain>
    </source>
</reference>
<dbReference type="InterPro" id="IPR001789">
    <property type="entry name" value="Sig_transdc_resp-reg_receiver"/>
</dbReference>
<dbReference type="PROSITE" id="PS50110">
    <property type="entry name" value="RESPONSE_REGULATORY"/>
    <property type="match status" value="1"/>
</dbReference>
<evidence type="ECO:0000313" key="5">
    <source>
        <dbReference type="EMBL" id="QEL64832.1"/>
    </source>
</evidence>
<evidence type="ECO:0000313" key="6">
    <source>
        <dbReference type="Proteomes" id="UP000323671"/>
    </source>
</evidence>
<dbReference type="Proteomes" id="UP000323671">
    <property type="component" value="Chromosome"/>
</dbReference>
<dbReference type="EMBL" id="CP022579">
    <property type="protein sequence ID" value="QEL64832.1"/>
    <property type="molecule type" value="Genomic_DNA"/>
</dbReference>
<dbReference type="GO" id="GO:0000160">
    <property type="term" value="P:phosphorelay signal transduction system"/>
    <property type="evidence" value="ECO:0007669"/>
    <property type="project" value="UniProtKB-KW"/>
</dbReference>
<feature type="domain" description="Response regulatory" evidence="4">
    <location>
        <begin position="2"/>
        <end position="118"/>
    </location>
</feature>
<dbReference type="CDD" id="cd17546">
    <property type="entry name" value="REC_hyHK_CKI1_RcsC-like"/>
    <property type="match status" value="1"/>
</dbReference>